<evidence type="ECO:0000313" key="9">
    <source>
        <dbReference type="EMBL" id="GGG67324.1"/>
    </source>
</evidence>
<keyword evidence="3" id="KW-1134">Transmembrane beta strand</keyword>
<evidence type="ECO:0000256" key="7">
    <source>
        <dbReference type="SAM" id="SignalP"/>
    </source>
</evidence>
<evidence type="ECO:0000256" key="4">
    <source>
        <dbReference type="ARBA" id="ARBA00022692"/>
    </source>
</evidence>
<dbReference type="Gene3D" id="2.40.170.20">
    <property type="entry name" value="TonB-dependent receptor, beta-barrel domain"/>
    <property type="match status" value="1"/>
</dbReference>
<dbReference type="InterPro" id="IPR039426">
    <property type="entry name" value="TonB-dep_rcpt-like"/>
</dbReference>
<dbReference type="SUPFAM" id="SSF49464">
    <property type="entry name" value="Carboxypeptidase regulatory domain-like"/>
    <property type="match status" value="1"/>
</dbReference>
<reference evidence="9" key="2">
    <citation type="submission" date="2020-09" db="EMBL/GenBank/DDBJ databases">
        <authorList>
            <person name="Sun Q."/>
            <person name="Zhou Y."/>
        </authorList>
    </citation>
    <scope>NUCLEOTIDE SEQUENCE</scope>
    <source>
        <strain evidence="9">CGMCC 1.12997</strain>
    </source>
</reference>
<dbReference type="RefSeq" id="WP_229739050.1">
    <property type="nucleotide sequence ID" value="NZ_BMGT01000001.1"/>
</dbReference>
<dbReference type="GO" id="GO:0009279">
    <property type="term" value="C:cell outer membrane"/>
    <property type="evidence" value="ECO:0007669"/>
    <property type="project" value="UniProtKB-SubCell"/>
</dbReference>
<reference evidence="9" key="1">
    <citation type="journal article" date="2014" name="Int. J. Syst. Evol. Microbiol.">
        <title>Complete genome sequence of Corynebacterium casei LMG S-19264T (=DSM 44701T), isolated from a smear-ripened cheese.</title>
        <authorList>
            <consortium name="US DOE Joint Genome Institute (JGI-PGF)"/>
            <person name="Walter F."/>
            <person name="Albersmeier A."/>
            <person name="Kalinowski J."/>
            <person name="Ruckert C."/>
        </authorList>
    </citation>
    <scope>NUCLEOTIDE SEQUENCE</scope>
    <source>
        <strain evidence="9">CGMCC 1.12997</strain>
    </source>
</reference>
<dbReference type="AlphaFoldDB" id="A0A917LYL2"/>
<accession>A0A917LYL2</accession>
<feature type="domain" description="TonB-dependent transporter Oar-like beta-barrel" evidence="8">
    <location>
        <begin position="249"/>
        <end position="1162"/>
    </location>
</feature>
<feature type="signal peptide" evidence="7">
    <location>
        <begin position="1"/>
        <end position="28"/>
    </location>
</feature>
<dbReference type="PANTHER" id="PTHR30069">
    <property type="entry name" value="TONB-DEPENDENT OUTER MEMBRANE RECEPTOR"/>
    <property type="match status" value="1"/>
</dbReference>
<dbReference type="EMBL" id="BMGT01000001">
    <property type="protein sequence ID" value="GGG67324.1"/>
    <property type="molecule type" value="Genomic_DNA"/>
</dbReference>
<dbReference type="Proteomes" id="UP000647241">
    <property type="component" value="Unassembled WGS sequence"/>
</dbReference>
<dbReference type="Gene3D" id="2.60.40.1120">
    <property type="entry name" value="Carboxypeptidase-like, regulatory domain"/>
    <property type="match status" value="1"/>
</dbReference>
<dbReference type="InterPro" id="IPR008969">
    <property type="entry name" value="CarboxyPept-like_regulatory"/>
</dbReference>
<dbReference type="PANTHER" id="PTHR30069:SF46">
    <property type="entry name" value="OAR PROTEIN"/>
    <property type="match status" value="1"/>
</dbReference>
<sequence>MLGFGRGILLAAGIVFLFLLLADTTAHAQAVYGSIIGTVTDPSGAVVPNATVTVTDIAKGTSVQVQTNGDGQYTVQHLISDVYQVTADATGFATATQKGVQVYVDTAPRVDLKLAAQGTVQTVTVTAGAPLLETDRSDVSTVLNTRAVEQLPNLNRNFTAFELLTPGTTYIGWNVGESQNPQRSQQIEVNGQLPFATGYELDGTDNQDPIIGVAVINPNLDAVSEMKVTSQNYDAEQGKAVAGLVTAQTKSGSNEFHGSAFEFRRSDANQARDPFAQSTSDPVSGRYIPSFLHNQFGGSIGGPIKKDKAFFFGDYQGLREKTGLSILQTVPTALAHSTCTTGPTCNLSDYLQGGQGQIYDPTTNPNNNTGRTPYAGNLIPTSQLSAPAVNLLKLLPQPNTGAAGLIVNNYVASGSGAFNSNQADGRVDFQVTQKLHTFGRYTYFSSNLNGAPYFGGAGGGGFGSGNFAGTDTAKDQSIAAGGDYVVSSNWLTDFRFGWFRIHINEQGPDYNQPEGTNLGIPNVNQGDLSLNGGLPQFNIDGMSEYGTSTNQFLQTESQFQLVNNWTHAIGNHSIRFGVDGRYALNHLVGLDNNNVRSGNFHFLATETQGSTGSGLGLATFLLGDVGQFQRTQTQNTNAQERQKRFFSYAQDQWRVTNKLTVNYGLRWEIYFPESVNGKGQGGLLDLDTGNIRIAGYGPYGTNLNVNNELAHLAPRIGVAYQATDRIVVRAGYGRVYGQGWSGDTFGEVLTFSYPTQVSQNLNATTSYASLFNLQQGPPSYTFPPIPTSGDYPLPNGVGVPTRPLTTRIPTLDAWNVAVEQQLSPSSSMRIMYVASHGIHNMFDSSNQASPNQPTIAGFKQVNPNAAIPGTLYTQSDRRPYFDGIAQTLGVGYGHPFGWTQDLRYNANEATTSYEALQVVYEKRMSHGFQILTHYTWSKARAHESDYFFINPRADYGNSYYNRPQAFVFTSNWDLPFGRGKAFGSNMPRWMDAVVGGFALNGSATYQSGLPFTPSYAECISDQDIDGQGGSLCRPNRTGLGYDLAVGAFDPVAHTVKYFTAGPPLTNNGDSFGAYSRPAVGTFGNIQRDSLFGPHLFNTDFSVAKNFSLTEKLRLQLTAQAFNVFNHVNLAGPNSCVDCQNANAGLITGTVGSQDGSSMRRIQFAGRLQF</sequence>
<feature type="chain" id="PRO_5036965666" description="TonB-dependent transporter Oar-like beta-barrel domain-containing protein" evidence="7">
    <location>
        <begin position="29"/>
        <end position="1169"/>
    </location>
</feature>
<keyword evidence="4" id="KW-0812">Transmembrane</keyword>
<evidence type="ECO:0000256" key="3">
    <source>
        <dbReference type="ARBA" id="ARBA00022452"/>
    </source>
</evidence>
<dbReference type="InterPro" id="IPR036942">
    <property type="entry name" value="Beta-barrel_TonB_sf"/>
</dbReference>
<gene>
    <name evidence="9" type="ORF">GCM10011585_06520</name>
</gene>
<dbReference type="Pfam" id="PF25183">
    <property type="entry name" value="OMP_b-brl_4"/>
    <property type="match status" value="1"/>
</dbReference>
<keyword evidence="5" id="KW-0472">Membrane</keyword>
<dbReference type="GO" id="GO:0044718">
    <property type="term" value="P:siderophore transmembrane transport"/>
    <property type="evidence" value="ECO:0007669"/>
    <property type="project" value="TreeGrafter"/>
</dbReference>
<evidence type="ECO:0000256" key="1">
    <source>
        <dbReference type="ARBA" id="ARBA00004571"/>
    </source>
</evidence>
<comment type="caution">
    <text evidence="9">The sequence shown here is derived from an EMBL/GenBank/DDBJ whole genome shotgun (WGS) entry which is preliminary data.</text>
</comment>
<evidence type="ECO:0000256" key="2">
    <source>
        <dbReference type="ARBA" id="ARBA00022448"/>
    </source>
</evidence>
<organism evidence="9 10">
    <name type="scientific">Edaphobacter dinghuensis</name>
    <dbReference type="NCBI Taxonomy" id="1560005"/>
    <lineage>
        <taxon>Bacteria</taxon>
        <taxon>Pseudomonadati</taxon>
        <taxon>Acidobacteriota</taxon>
        <taxon>Terriglobia</taxon>
        <taxon>Terriglobales</taxon>
        <taxon>Acidobacteriaceae</taxon>
        <taxon>Edaphobacter</taxon>
    </lineage>
</organism>
<proteinExistence type="predicted"/>
<keyword evidence="2" id="KW-0813">Transport</keyword>
<dbReference type="SUPFAM" id="SSF56935">
    <property type="entry name" value="Porins"/>
    <property type="match status" value="1"/>
</dbReference>
<name>A0A917LYL2_9BACT</name>
<keyword evidence="7" id="KW-0732">Signal</keyword>
<keyword evidence="10" id="KW-1185">Reference proteome</keyword>
<evidence type="ECO:0000259" key="8">
    <source>
        <dbReference type="Pfam" id="PF25183"/>
    </source>
</evidence>
<protein>
    <recommendedName>
        <fullName evidence="8">TonB-dependent transporter Oar-like beta-barrel domain-containing protein</fullName>
    </recommendedName>
</protein>
<keyword evidence="6" id="KW-0998">Cell outer membrane</keyword>
<comment type="subcellular location">
    <subcellularLocation>
        <location evidence="1">Cell outer membrane</location>
        <topology evidence="1">Multi-pass membrane protein</topology>
    </subcellularLocation>
</comment>
<evidence type="ECO:0000256" key="5">
    <source>
        <dbReference type="ARBA" id="ARBA00023136"/>
    </source>
</evidence>
<evidence type="ECO:0000256" key="6">
    <source>
        <dbReference type="ARBA" id="ARBA00023237"/>
    </source>
</evidence>
<dbReference type="InterPro" id="IPR057601">
    <property type="entry name" value="Oar-like_b-barrel"/>
</dbReference>
<dbReference type="Pfam" id="PF13620">
    <property type="entry name" value="CarboxypepD_reg"/>
    <property type="match status" value="1"/>
</dbReference>
<dbReference type="GO" id="GO:0015344">
    <property type="term" value="F:siderophore uptake transmembrane transporter activity"/>
    <property type="evidence" value="ECO:0007669"/>
    <property type="project" value="TreeGrafter"/>
</dbReference>
<evidence type="ECO:0000313" key="10">
    <source>
        <dbReference type="Proteomes" id="UP000647241"/>
    </source>
</evidence>